<evidence type="ECO:0000313" key="3">
    <source>
        <dbReference type="Proteomes" id="UP001303373"/>
    </source>
</evidence>
<dbReference type="SUPFAM" id="SSF82199">
    <property type="entry name" value="SET domain"/>
    <property type="match status" value="1"/>
</dbReference>
<accession>A0AAQ3M4X9</accession>
<evidence type="ECO:0000313" key="2">
    <source>
        <dbReference type="EMBL" id="WPG98516.1"/>
    </source>
</evidence>
<dbReference type="PANTHER" id="PTHR12350">
    <property type="entry name" value="HISTONE-LYSINE N-METHYLTRANSFERASE-RELATED"/>
    <property type="match status" value="1"/>
</dbReference>
<sequence>MAPTHPGLVEVVYGKGDFASKLVSLVDLNPGEVLTKIEGATSTSQRAYSSVQTGEHSDIELNSDLVFSNHSCQPTVVFDMAKFEIRAGEHGLKKGQDVTFFYPSSEWDMQQPFRCNCGSEQCLESIRGARFLEDKVLERYWLNEHIQTLLQKRRDAGDVPSNGGSAVDSGVSVGGDA</sequence>
<reference evidence="2 3" key="1">
    <citation type="submission" date="2023-11" db="EMBL/GenBank/DDBJ databases">
        <title>An acidophilic fungus is an integral part of prey digestion in a carnivorous sundew plant.</title>
        <authorList>
            <person name="Tsai I.J."/>
        </authorList>
    </citation>
    <scope>NUCLEOTIDE SEQUENCE [LARGE SCALE GENOMIC DNA]</scope>
    <source>
        <strain evidence="2">169a</strain>
    </source>
</reference>
<dbReference type="InterPro" id="IPR053201">
    <property type="entry name" value="Flavunoidine_N-MTase"/>
</dbReference>
<dbReference type="EMBL" id="CP138581">
    <property type="protein sequence ID" value="WPG98516.1"/>
    <property type="molecule type" value="Genomic_DNA"/>
</dbReference>
<evidence type="ECO:0008006" key="4">
    <source>
        <dbReference type="Google" id="ProtNLM"/>
    </source>
</evidence>
<dbReference type="Proteomes" id="UP001303373">
    <property type="component" value="Chromosome 2"/>
</dbReference>
<gene>
    <name evidence="2" type="ORF">R9X50_00130700</name>
</gene>
<organism evidence="2 3">
    <name type="scientific">Acrodontium crateriforme</name>
    <dbReference type="NCBI Taxonomy" id="150365"/>
    <lineage>
        <taxon>Eukaryota</taxon>
        <taxon>Fungi</taxon>
        <taxon>Dikarya</taxon>
        <taxon>Ascomycota</taxon>
        <taxon>Pezizomycotina</taxon>
        <taxon>Dothideomycetes</taxon>
        <taxon>Dothideomycetidae</taxon>
        <taxon>Mycosphaerellales</taxon>
        <taxon>Teratosphaeriaceae</taxon>
        <taxon>Acrodontium</taxon>
    </lineage>
</organism>
<evidence type="ECO:0000256" key="1">
    <source>
        <dbReference type="SAM" id="MobiDB-lite"/>
    </source>
</evidence>
<dbReference type="PANTHER" id="PTHR12350:SF19">
    <property type="entry name" value="SET DOMAIN-CONTAINING PROTEIN"/>
    <property type="match status" value="1"/>
</dbReference>
<dbReference type="AlphaFoldDB" id="A0AAQ3M4X9"/>
<dbReference type="InterPro" id="IPR046341">
    <property type="entry name" value="SET_dom_sf"/>
</dbReference>
<keyword evidence="3" id="KW-1185">Reference proteome</keyword>
<name>A0AAQ3M4X9_9PEZI</name>
<feature type="region of interest" description="Disordered" evidence="1">
    <location>
        <begin position="154"/>
        <end position="177"/>
    </location>
</feature>
<dbReference type="Gene3D" id="2.170.270.10">
    <property type="entry name" value="SET domain"/>
    <property type="match status" value="1"/>
</dbReference>
<protein>
    <recommendedName>
        <fullName evidence="4">Post-SET domain-containing protein</fullName>
    </recommendedName>
</protein>
<proteinExistence type="predicted"/>